<sequence>MIYFDNSATTVVNQQVLATHIKVTEDIWGNPSSLHNLGNKAASLLNQARKQIAEVMQVQPSEIYFTSGGTEGDNWAIKGTAIEKREFGRHIILSAIEHPAVKESAKQLELLGFDITYLPVGKDGRVTVEALAQAIRPDTILVSIMAINNEVGTIQPIAEIGHLLENYPRIHFHVDAVQAVGKMDLALGANSRIDIATFSGHKFHALRGTGFLYLKKGRRIAPLLSGGGQESNGRSGTENVAGIAAMAKALRLIRTDETEKIAKQREIHDFLHQQLEQLPNVVLFSGCNQAQQAPHILCFALKGIRGEVMVHALEKEAIYLSTTSACSSKSKATSSTLGEMNVPTSLAECAVRLSLSDESTMTEAKQFIQVFQQLCQTFSGIHS</sequence>
<evidence type="ECO:0000256" key="6">
    <source>
        <dbReference type="ARBA" id="ARBA00023014"/>
    </source>
</evidence>
<dbReference type="PANTHER" id="PTHR11601">
    <property type="entry name" value="CYSTEINE DESULFURYLASE FAMILY MEMBER"/>
    <property type="match status" value="1"/>
</dbReference>
<dbReference type="STRING" id="142588.SAMN04488559_104124"/>
<dbReference type="InterPro" id="IPR020578">
    <property type="entry name" value="Aminotrans_V_PyrdxlP_BS"/>
</dbReference>
<keyword evidence="6" id="KW-0411">Iron-sulfur</keyword>
<evidence type="ECO:0000256" key="4">
    <source>
        <dbReference type="ARBA" id="ARBA00022898"/>
    </source>
</evidence>
<feature type="domain" description="Aminotransferase class V" evidence="8">
    <location>
        <begin position="2"/>
        <end position="366"/>
    </location>
</feature>
<dbReference type="Proteomes" id="UP000198948">
    <property type="component" value="Unassembled WGS sequence"/>
</dbReference>
<dbReference type="Gene3D" id="3.40.640.10">
    <property type="entry name" value="Type I PLP-dependent aspartate aminotransferase-like (Major domain)"/>
    <property type="match status" value="1"/>
</dbReference>
<accession>A0A1H9RMY4</accession>
<keyword evidence="10" id="KW-1185">Reference proteome</keyword>
<dbReference type="InterPro" id="IPR015424">
    <property type="entry name" value="PyrdxlP-dep_Trfase"/>
</dbReference>
<evidence type="ECO:0000256" key="5">
    <source>
        <dbReference type="ARBA" id="ARBA00023004"/>
    </source>
</evidence>
<gene>
    <name evidence="9" type="ORF">SAMN04488559_104124</name>
</gene>
<dbReference type="InterPro" id="IPR015422">
    <property type="entry name" value="PyrdxlP-dep_Trfase_small"/>
</dbReference>
<dbReference type="InterPro" id="IPR016454">
    <property type="entry name" value="Cysteine_dSase"/>
</dbReference>
<comment type="cofactor">
    <cofactor evidence="1 7">
        <name>pyridoxal 5'-phosphate</name>
        <dbReference type="ChEBI" id="CHEBI:597326"/>
    </cofactor>
</comment>
<keyword evidence="3" id="KW-0479">Metal-binding</keyword>
<evidence type="ECO:0000259" key="8">
    <source>
        <dbReference type="Pfam" id="PF00266"/>
    </source>
</evidence>
<evidence type="ECO:0000313" key="9">
    <source>
        <dbReference type="EMBL" id="SER73299.1"/>
    </source>
</evidence>
<dbReference type="OrthoDB" id="9808002at2"/>
<evidence type="ECO:0000256" key="1">
    <source>
        <dbReference type="ARBA" id="ARBA00001933"/>
    </source>
</evidence>
<dbReference type="GO" id="GO:0051536">
    <property type="term" value="F:iron-sulfur cluster binding"/>
    <property type="evidence" value="ECO:0007669"/>
    <property type="project" value="UniProtKB-KW"/>
</dbReference>
<dbReference type="InterPro" id="IPR000192">
    <property type="entry name" value="Aminotrans_V_dom"/>
</dbReference>
<dbReference type="RefSeq" id="WP_092650948.1">
    <property type="nucleotide sequence ID" value="NZ_FOHA01000004.1"/>
</dbReference>
<keyword evidence="4" id="KW-0663">Pyridoxal phosphate</keyword>
<evidence type="ECO:0000313" key="10">
    <source>
        <dbReference type="Proteomes" id="UP000198948"/>
    </source>
</evidence>
<evidence type="ECO:0000256" key="7">
    <source>
        <dbReference type="RuleBase" id="RU004504"/>
    </source>
</evidence>
<dbReference type="GO" id="GO:0046872">
    <property type="term" value="F:metal ion binding"/>
    <property type="evidence" value="ECO:0007669"/>
    <property type="project" value="UniProtKB-KW"/>
</dbReference>
<dbReference type="PROSITE" id="PS00595">
    <property type="entry name" value="AA_TRANSFER_CLASS_5"/>
    <property type="match status" value="1"/>
</dbReference>
<organism evidence="9 10">
    <name type="scientific">Isobaculum melis</name>
    <dbReference type="NCBI Taxonomy" id="142588"/>
    <lineage>
        <taxon>Bacteria</taxon>
        <taxon>Bacillati</taxon>
        <taxon>Bacillota</taxon>
        <taxon>Bacilli</taxon>
        <taxon>Lactobacillales</taxon>
        <taxon>Carnobacteriaceae</taxon>
        <taxon>Isobaculum</taxon>
    </lineage>
</organism>
<evidence type="ECO:0000256" key="3">
    <source>
        <dbReference type="ARBA" id="ARBA00022723"/>
    </source>
</evidence>
<dbReference type="PANTHER" id="PTHR11601:SF50">
    <property type="entry name" value="CYSTEINE DESULFURASE ISCS 2-RELATED"/>
    <property type="match status" value="1"/>
</dbReference>
<dbReference type="Gene3D" id="1.10.260.50">
    <property type="match status" value="1"/>
</dbReference>
<reference evidence="9 10" key="1">
    <citation type="submission" date="2016-10" db="EMBL/GenBank/DDBJ databases">
        <authorList>
            <person name="de Groot N.N."/>
        </authorList>
    </citation>
    <scope>NUCLEOTIDE SEQUENCE [LARGE SCALE GENOMIC DNA]</scope>
    <source>
        <strain evidence="9 10">DSM 13760</strain>
    </source>
</reference>
<dbReference type="GO" id="GO:0003824">
    <property type="term" value="F:catalytic activity"/>
    <property type="evidence" value="ECO:0007669"/>
    <property type="project" value="UniProtKB-ARBA"/>
</dbReference>
<dbReference type="InterPro" id="IPR015421">
    <property type="entry name" value="PyrdxlP-dep_Trfase_major"/>
</dbReference>
<dbReference type="PIRSF" id="PIRSF005572">
    <property type="entry name" value="NifS"/>
    <property type="match status" value="1"/>
</dbReference>
<evidence type="ECO:0000256" key="2">
    <source>
        <dbReference type="ARBA" id="ARBA00006490"/>
    </source>
</evidence>
<keyword evidence="5" id="KW-0408">Iron</keyword>
<comment type="similarity">
    <text evidence="2">Belongs to the class-V pyridoxal-phosphate-dependent aminotransferase family. NifS/IscS subfamily.</text>
</comment>
<dbReference type="AlphaFoldDB" id="A0A1H9RMY4"/>
<dbReference type="Pfam" id="PF00266">
    <property type="entry name" value="Aminotran_5"/>
    <property type="match status" value="1"/>
</dbReference>
<proteinExistence type="inferred from homology"/>
<dbReference type="Gene3D" id="3.90.1150.10">
    <property type="entry name" value="Aspartate Aminotransferase, domain 1"/>
    <property type="match status" value="1"/>
</dbReference>
<dbReference type="EMBL" id="FOHA01000004">
    <property type="protein sequence ID" value="SER73299.1"/>
    <property type="molecule type" value="Genomic_DNA"/>
</dbReference>
<protein>
    <submittedName>
        <fullName evidence="9">Cysteine desulfurase</fullName>
    </submittedName>
</protein>
<name>A0A1H9RMY4_9LACT</name>
<dbReference type="SUPFAM" id="SSF53383">
    <property type="entry name" value="PLP-dependent transferases"/>
    <property type="match status" value="1"/>
</dbReference>